<dbReference type="SUPFAM" id="SSF55961">
    <property type="entry name" value="Bet v1-like"/>
    <property type="match status" value="1"/>
</dbReference>
<reference evidence="3" key="1">
    <citation type="submission" date="2021-01" db="UniProtKB">
        <authorList>
            <consortium name="EnsemblMetazoa"/>
        </authorList>
    </citation>
    <scope>IDENTIFICATION</scope>
</reference>
<dbReference type="AlphaFoldDB" id="A0A7M5V8Q2"/>
<dbReference type="PRINTS" id="PR00391">
    <property type="entry name" value="PITRANSFER"/>
</dbReference>
<dbReference type="Gene3D" id="3.30.530.20">
    <property type="match status" value="1"/>
</dbReference>
<dbReference type="InterPro" id="IPR023393">
    <property type="entry name" value="START-like_dom_sf"/>
</dbReference>
<proteinExistence type="predicted"/>
<dbReference type="OrthoDB" id="18453at2759"/>
<dbReference type="InterPro" id="IPR055261">
    <property type="entry name" value="PI_transfer_N"/>
</dbReference>
<evidence type="ECO:0000313" key="3">
    <source>
        <dbReference type="EnsemblMetazoa" id="CLYHEMP005498.1"/>
    </source>
</evidence>
<keyword evidence="4" id="KW-1185">Reference proteome</keyword>
<evidence type="ECO:0000313" key="4">
    <source>
        <dbReference type="Proteomes" id="UP000594262"/>
    </source>
</evidence>
<name>A0A7M5V8Q2_9CNID</name>
<dbReference type="Proteomes" id="UP000594262">
    <property type="component" value="Unplaced"/>
</dbReference>
<dbReference type="GO" id="GO:0008526">
    <property type="term" value="F:phosphatidylinositol transfer activity"/>
    <property type="evidence" value="ECO:0007669"/>
    <property type="project" value="TreeGrafter"/>
</dbReference>
<evidence type="ECO:0000256" key="1">
    <source>
        <dbReference type="SAM" id="MobiDB-lite"/>
    </source>
</evidence>
<dbReference type="InterPro" id="IPR001666">
    <property type="entry name" value="PI_transfer"/>
</dbReference>
<sequence>MDPNHVSSVIKEYRVTLPMSVEEYRIGQLYGVAEASKNETGRGEGIEVVTNEPREEVIPGERSGATMKCQYTYKIFHLSSKVPTFIRSLAPTGSLEIHEQSWNAYPYCRTVYSNHYMKDKFHIVIETRHEPGTGDIDNVHNLPANQLNKRVVEKIDIVNDPCRQVDYKEEEDPTKFKSEKTGRGPIQGSGWEQTQDPVMTCYKLYHIEFQWFGLQGKVESVIVKTVRRLLFNFNRQMFCWIDKWHSMTIEDIRALEDQTKEDLGNMRSNGEVRGMRER</sequence>
<feature type="region of interest" description="Disordered" evidence="1">
    <location>
        <begin position="168"/>
        <end position="190"/>
    </location>
</feature>
<organism evidence="3 4">
    <name type="scientific">Clytia hemisphaerica</name>
    <dbReference type="NCBI Taxonomy" id="252671"/>
    <lineage>
        <taxon>Eukaryota</taxon>
        <taxon>Metazoa</taxon>
        <taxon>Cnidaria</taxon>
        <taxon>Hydrozoa</taxon>
        <taxon>Hydroidolina</taxon>
        <taxon>Leptothecata</taxon>
        <taxon>Obeliida</taxon>
        <taxon>Clytiidae</taxon>
        <taxon>Clytia</taxon>
    </lineage>
</organism>
<dbReference type="GO" id="GO:0005737">
    <property type="term" value="C:cytoplasm"/>
    <property type="evidence" value="ECO:0007669"/>
    <property type="project" value="TreeGrafter"/>
</dbReference>
<protein>
    <recommendedName>
        <fullName evidence="2">Phosphatidylinositol transfer protein N-terminal domain-containing protein</fullName>
    </recommendedName>
</protein>
<evidence type="ECO:0000259" key="2">
    <source>
        <dbReference type="Pfam" id="PF02121"/>
    </source>
</evidence>
<feature type="compositionally biased region" description="Basic and acidic residues" evidence="1">
    <location>
        <begin position="168"/>
        <end position="182"/>
    </location>
</feature>
<dbReference type="GO" id="GO:0035091">
    <property type="term" value="F:phosphatidylinositol binding"/>
    <property type="evidence" value="ECO:0007669"/>
    <property type="project" value="TreeGrafter"/>
</dbReference>
<dbReference type="GO" id="GO:0071944">
    <property type="term" value="C:cell periphery"/>
    <property type="evidence" value="ECO:0007669"/>
    <property type="project" value="UniProtKB-ARBA"/>
</dbReference>
<dbReference type="PANTHER" id="PTHR10658:SF11">
    <property type="entry name" value="VIBRATOR, ISOFORM B"/>
    <property type="match status" value="1"/>
</dbReference>
<dbReference type="EnsemblMetazoa" id="CLYHEMT005498.1">
    <property type="protein sequence ID" value="CLYHEMP005498.1"/>
    <property type="gene ID" value="CLYHEMG005498"/>
</dbReference>
<dbReference type="GO" id="GO:0031210">
    <property type="term" value="F:phosphatidylcholine binding"/>
    <property type="evidence" value="ECO:0007669"/>
    <property type="project" value="TreeGrafter"/>
</dbReference>
<dbReference type="PANTHER" id="PTHR10658">
    <property type="entry name" value="PHOSPHATIDYLINOSITOL TRANSFER PROTEIN"/>
    <property type="match status" value="1"/>
</dbReference>
<accession>A0A7M5V8Q2</accession>
<dbReference type="Pfam" id="PF02121">
    <property type="entry name" value="IP_trans"/>
    <property type="match status" value="1"/>
</dbReference>
<feature type="domain" description="Phosphatidylinositol transfer protein N-terminal" evidence="2">
    <location>
        <begin position="9"/>
        <end position="261"/>
    </location>
</feature>
<dbReference type="FunFam" id="3.30.530.20:FF:000028">
    <property type="entry name" value="Phosphatidylinositol transfer protein 5"/>
    <property type="match status" value="1"/>
</dbReference>
<dbReference type="GO" id="GO:0008525">
    <property type="term" value="F:phosphatidylcholine transporter activity"/>
    <property type="evidence" value="ECO:0007669"/>
    <property type="project" value="TreeGrafter"/>
</dbReference>